<dbReference type="Pfam" id="PF12840">
    <property type="entry name" value="HTH_20"/>
    <property type="match status" value="1"/>
</dbReference>
<name>A0A3G9J8X9_9FIRM</name>
<dbReference type="GO" id="GO:0003677">
    <property type="term" value="F:DNA binding"/>
    <property type="evidence" value="ECO:0007669"/>
    <property type="project" value="UniProtKB-KW"/>
</dbReference>
<dbReference type="PANTHER" id="PTHR33154">
    <property type="entry name" value="TRANSCRIPTIONAL REGULATOR, ARSR FAMILY"/>
    <property type="match status" value="1"/>
</dbReference>
<dbReference type="SUPFAM" id="SSF46785">
    <property type="entry name" value="Winged helix' DNA-binding domain"/>
    <property type="match status" value="1"/>
</dbReference>
<dbReference type="InterPro" id="IPR036390">
    <property type="entry name" value="WH_DNA-bd_sf"/>
</dbReference>
<dbReference type="SMART" id="SM00418">
    <property type="entry name" value="HTH_ARSR"/>
    <property type="match status" value="1"/>
</dbReference>
<dbReference type="Proteomes" id="UP000268059">
    <property type="component" value="Chromosome"/>
</dbReference>
<dbReference type="EMBL" id="AP019309">
    <property type="protein sequence ID" value="BBH27637.1"/>
    <property type="molecule type" value="Genomic_DNA"/>
</dbReference>
<dbReference type="KEGG" id="ebm:SG0102_25710"/>
<proteinExistence type="predicted"/>
<protein>
    <submittedName>
        <fullName evidence="5">Transcriptional regulator</fullName>
    </submittedName>
</protein>
<dbReference type="PROSITE" id="PS50987">
    <property type="entry name" value="HTH_ARSR_2"/>
    <property type="match status" value="1"/>
</dbReference>
<evidence type="ECO:0000256" key="1">
    <source>
        <dbReference type="ARBA" id="ARBA00023015"/>
    </source>
</evidence>
<dbReference type="InterPro" id="IPR036388">
    <property type="entry name" value="WH-like_DNA-bd_sf"/>
</dbReference>
<accession>A0A3G9J8X9</accession>
<keyword evidence="3" id="KW-0804">Transcription</keyword>
<sequence length="109" mass="12355">MNHLLNLSDASSLADVFKQLGDPTRLRIFLYLCHTCDNVQGIARVMEMSSPAVSHHLRLLKSAKLIESHRQGKEMYYQATNSEVTQALHHMIEDIEEMTCPNEKDAEAS</sequence>
<dbReference type="InterPro" id="IPR001845">
    <property type="entry name" value="HTH_ArsR_DNA-bd_dom"/>
</dbReference>
<reference evidence="5 6" key="1">
    <citation type="submission" date="2018-11" db="EMBL/GenBank/DDBJ databases">
        <title>Novel Erysipelotrichaceae bacterium isolated from small intestine of a swine.</title>
        <authorList>
            <person name="Kim J.S."/>
            <person name="Choe H."/>
            <person name="Lee Y.R."/>
            <person name="Kim K.M."/>
            <person name="Park D.S."/>
        </authorList>
    </citation>
    <scope>NUCLEOTIDE SEQUENCE [LARGE SCALE GENOMIC DNA]</scope>
    <source>
        <strain evidence="5 6">SG0102</strain>
    </source>
</reference>
<keyword evidence="6" id="KW-1185">Reference proteome</keyword>
<dbReference type="Gene3D" id="1.10.10.10">
    <property type="entry name" value="Winged helix-like DNA-binding domain superfamily/Winged helix DNA-binding domain"/>
    <property type="match status" value="1"/>
</dbReference>
<dbReference type="PRINTS" id="PR00778">
    <property type="entry name" value="HTHARSR"/>
</dbReference>
<dbReference type="InterPro" id="IPR011991">
    <property type="entry name" value="ArsR-like_HTH"/>
</dbReference>
<evidence type="ECO:0000313" key="5">
    <source>
        <dbReference type="EMBL" id="BBH27637.1"/>
    </source>
</evidence>
<dbReference type="RefSeq" id="WP_197715045.1">
    <property type="nucleotide sequence ID" value="NZ_AP019309.1"/>
</dbReference>
<dbReference type="PANTHER" id="PTHR33154:SF33">
    <property type="entry name" value="TRANSCRIPTIONAL REPRESSOR SDPR"/>
    <property type="match status" value="1"/>
</dbReference>
<feature type="domain" description="HTH arsR-type" evidence="4">
    <location>
        <begin position="5"/>
        <end position="99"/>
    </location>
</feature>
<dbReference type="CDD" id="cd00090">
    <property type="entry name" value="HTH_ARSR"/>
    <property type="match status" value="1"/>
</dbReference>
<evidence type="ECO:0000259" key="4">
    <source>
        <dbReference type="PROSITE" id="PS50987"/>
    </source>
</evidence>
<evidence type="ECO:0000256" key="2">
    <source>
        <dbReference type="ARBA" id="ARBA00023125"/>
    </source>
</evidence>
<dbReference type="InParanoid" id="A0A3G9J8X9"/>
<keyword evidence="1" id="KW-0805">Transcription regulation</keyword>
<gene>
    <name evidence="5" type="primary">czrA</name>
    <name evidence="5" type="ORF">SG0102_25710</name>
</gene>
<keyword evidence="2" id="KW-0238">DNA-binding</keyword>
<dbReference type="NCBIfam" id="NF033788">
    <property type="entry name" value="HTH_metalloreg"/>
    <property type="match status" value="1"/>
</dbReference>
<dbReference type="GO" id="GO:0003700">
    <property type="term" value="F:DNA-binding transcription factor activity"/>
    <property type="evidence" value="ECO:0007669"/>
    <property type="project" value="InterPro"/>
</dbReference>
<evidence type="ECO:0000256" key="3">
    <source>
        <dbReference type="ARBA" id="ARBA00023163"/>
    </source>
</evidence>
<dbReference type="AlphaFoldDB" id="A0A3G9J8X9"/>
<organism evidence="5 6">
    <name type="scientific">Intestinibaculum porci</name>
    <dbReference type="NCBI Taxonomy" id="2487118"/>
    <lineage>
        <taxon>Bacteria</taxon>
        <taxon>Bacillati</taxon>
        <taxon>Bacillota</taxon>
        <taxon>Erysipelotrichia</taxon>
        <taxon>Erysipelotrichales</taxon>
        <taxon>Erysipelotrichaceae</taxon>
        <taxon>Intestinibaculum</taxon>
    </lineage>
</organism>
<evidence type="ECO:0000313" key="6">
    <source>
        <dbReference type="Proteomes" id="UP000268059"/>
    </source>
</evidence>
<dbReference type="InterPro" id="IPR051081">
    <property type="entry name" value="HTH_MetalResp_TranReg"/>
</dbReference>